<dbReference type="CDD" id="cd06261">
    <property type="entry name" value="TM_PBP2"/>
    <property type="match status" value="1"/>
</dbReference>
<dbReference type="PANTHER" id="PTHR43744">
    <property type="entry name" value="ABC TRANSPORTER PERMEASE PROTEIN MG189-RELATED-RELATED"/>
    <property type="match status" value="1"/>
</dbReference>
<name>A0ABS6JGQ5_9BACI</name>
<feature type="transmembrane region" description="Helical" evidence="7">
    <location>
        <begin position="75"/>
        <end position="99"/>
    </location>
</feature>
<evidence type="ECO:0000313" key="9">
    <source>
        <dbReference type="EMBL" id="MBU9712713.1"/>
    </source>
</evidence>
<evidence type="ECO:0000256" key="4">
    <source>
        <dbReference type="ARBA" id="ARBA00022692"/>
    </source>
</evidence>
<gene>
    <name evidence="9" type="ORF">KS419_13260</name>
</gene>
<comment type="subcellular location">
    <subcellularLocation>
        <location evidence="1 7">Cell membrane</location>
        <topology evidence="1 7">Multi-pass membrane protein</topology>
    </subcellularLocation>
</comment>
<accession>A0ABS6JGQ5</accession>
<dbReference type="Proteomes" id="UP000784880">
    <property type="component" value="Unassembled WGS sequence"/>
</dbReference>
<feature type="transmembrane region" description="Helical" evidence="7">
    <location>
        <begin position="156"/>
        <end position="178"/>
    </location>
</feature>
<evidence type="ECO:0000256" key="6">
    <source>
        <dbReference type="ARBA" id="ARBA00023136"/>
    </source>
</evidence>
<dbReference type="PANTHER" id="PTHR43744:SF8">
    <property type="entry name" value="SN-GLYCEROL-3-PHOSPHATE TRANSPORT SYSTEM PERMEASE PROTEIN UGPE"/>
    <property type="match status" value="1"/>
</dbReference>
<evidence type="ECO:0000259" key="8">
    <source>
        <dbReference type="PROSITE" id="PS50928"/>
    </source>
</evidence>
<evidence type="ECO:0000256" key="5">
    <source>
        <dbReference type="ARBA" id="ARBA00022989"/>
    </source>
</evidence>
<dbReference type="RefSeq" id="WP_217066888.1">
    <property type="nucleotide sequence ID" value="NZ_JAHQCS010000107.1"/>
</dbReference>
<reference evidence="9 10" key="1">
    <citation type="submission" date="2021-06" db="EMBL/GenBank/DDBJ databases">
        <title>Bacillus sp. RD4P76, an endophyte from a halophyte.</title>
        <authorList>
            <person name="Sun J.-Q."/>
        </authorList>
    </citation>
    <scope>NUCLEOTIDE SEQUENCE [LARGE SCALE GENOMIC DNA]</scope>
    <source>
        <strain evidence="9 10">CGMCC 1.15917</strain>
    </source>
</reference>
<proteinExistence type="inferred from homology"/>
<keyword evidence="3" id="KW-1003">Cell membrane</keyword>
<dbReference type="EMBL" id="JAHQCS010000107">
    <property type="protein sequence ID" value="MBU9712713.1"/>
    <property type="molecule type" value="Genomic_DNA"/>
</dbReference>
<comment type="similarity">
    <text evidence="7">Belongs to the binding-protein-dependent transport system permease family.</text>
</comment>
<feature type="domain" description="ABC transmembrane type-1" evidence="8">
    <location>
        <begin position="76"/>
        <end position="279"/>
    </location>
</feature>
<keyword evidence="5 7" id="KW-1133">Transmembrane helix</keyword>
<dbReference type="InterPro" id="IPR000515">
    <property type="entry name" value="MetI-like"/>
</dbReference>
<keyword evidence="4 7" id="KW-0812">Transmembrane</keyword>
<evidence type="ECO:0000256" key="7">
    <source>
        <dbReference type="RuleBase" id="RU363032"/>
    </source>
</evidence>
<feature type="transmembrane region" description="Helical" evidence="7">
    <location>
        <begin position="111"/>
        <end position="136"/>
    </location>
</feature>
<feature type="transmembrane region" description="Helical" evidence="7">
    <location>
        <begin position="258"/>
        <end position="279"/>
    </location>
</feature>
<dbReference type="PROSITE" id="PS50928">
    <property type="entry name" value="ABC_TM1"/>
    <property type="match status" value="1"/>
</dbReference>
<dbReference type="Pfam" id="PF00528">
    <property type="entry name" value="BPD_transp_1"/>
    <property type="match status" value="1"/>
</dbReference>
<sequence>MNKKKKNLKQFSRTTGLYLLMAAIAVIMLWPFIWMMVTSFKPNTEMFSYPPTIIPNELTFDHYVQAWRAAPWERFFLNTTFVAVVITFSSLLLSALTGYAFARLEFPGRNFLFILLLASMMIPFEVMLIPLYLIIVNFPFAGGNDLWGGGTGLLNTYSALIVPRLLFPFGVFLMRQFFLTLPKSLEDAARIDGCSEFGIFWRVMFPLIKPASATLVVFVFSMIWDDFFWPLIVINDQSMMPVQLGLQSFQTSQYTTDWGPLMAATVWVTIPIIIVFIFAQKYFMNINVQSDK</sequence>
<evidence type="ECO:0000256" key="1">
    <source>
        <dbReference type="ARBA" id="ARBA00004651"/>
    </source>
</evidence>
<feature type="transmembrane region" description="Helical" evidence="7">
    <location>
        <begin position="16"/>
        <end position="37"/>
    </location>
</feature>
<evidence type="ECO:0000313" key="10">
    <source>
        <dbReference type="Proteomes" id="UP000784880"/>
    </source>
</evidence>
<evidence type="ECO:0000256" key="3">
    <source>
        <dbReference type="ARBA" id="ARBA00022475"/>
    </source>
</evidence>
<feature type="transmembrane region" description="Helical" evidence="7">
    <location>
        <begin position="199"/>
        <end position="224"/>
    </location>
</feature>
<comment type="caution">
    <text evidence="9">The sequence shown here is derived from an EMBL/GenBank/DDBJ whole genome shotgun (WGS) entry which is preliminary data.</text>
</comment>
<keyword evidence="6 7" id="KW-0472">Membrane</keyword>
<keyword evidence="10" id="KW-1185">Reference proteome</keyword>
<organism evidence="9 10">
    <name type="scientific">Evansella tamaricis</name>
    <dbReference type="NCBI Taxonomy" id="2069301"/>
    <lineage>
        <taxon>Bacteria</taxon>
        <taxon>Bacillati</taxon>
        <taxon>Bacillota</taxon>
        <taxon>Bacilli</taxon>
        <taxon>Bacillales</taxon>
        <taxon>Bacillaceae</taxon>
        <taxon>Evansella</taxon>
    </lineage>
</organism>
<protein>
    <submittedName>
        <fullName evidence="9">Carbohydrate ABC transporter permease</fullName>
    </submittedName>
</protein>
<keyword evidence="2 7" id="KW-0813">Transport</keyword>
<evidence type="ECO:0000256" key="2">
    <source>
        <dbReference type="ARBA" id="ARBA00022448"/>
    </source>
</evidence>